<dbReference type="Proteomes" id="UP000316781">
    <property type="component" value="Unassembled WGS sequence"/>
</dbReference>
<evidence type="ECO:0000313" key="2">
    <source>
        <dbReference type="Proteomes" id="UP000316781"/>
    </source>
</evidence>
<sequence length="178" mass="20463">MTASSDDNEKRPKRLGLFRIVEDDKERKNPQSLRRVLYDILMSEPYNGDLEIAAQDLRKAAKIRKNRDLKTKISQNILYDIANDRIHIKYGHLDAFAQKMFIPAGLLLVYSRIIANQSSGKRGETLKIIKAMIIILSDIDKTLHNNPDYEFGHADLKKWAGIFNDVVNDGQIDLDFFT</sequence>
<dbReference type="AlphaFoldDB" id="A0A549T6T3"/>
<organism evidence="1 2">
    <name type="scientific">Methylosinus sporium</name>
    <dbReference type="NCBI Taxonomy" id="428"/>
    <lineage>
        <taxon>Bacteria</taxon>
        <taxon>Pseudomonadati</taxon>
        <taxon>Pseudomonadota</taxon>
        <taxon>Alphaproteobacteria</taxon>
        <taxon>Hyphomicrobiales</taxon>
        <taxon>Methylocystaceae</taxon>
        <taxon>Methylosinus</taxon>
    </lineage>
</organism>
<evidence type="ECO:0000313" key="1">
    <source>
        <dbReference type="EMBL" id="TRL37581.1"/>
    </source>
</evidence>
<reference evidence="1 2" key="1">
    <citation type="submission" date="2019-07" db="EMBL/GenBank/DDBJ databases">
        <title>Ln-dependent methylotrophs.</title>
        <authorList>
            <person name="Tani A."/>
        </authorList>
    </citation>
    <scope>NUCLEOTIDE SEQUENCE [LARGE SCALE GENOMIC DNA]</scope>
    <source>
        <strain evidence="1 2">SM89A</strain>
    </source>
</reference>
<dbReference type="RefSeq" id="WP_142861625.1">
    <property type="nucleotide sequence ID" value="NZ_VJMF01000010.1"/>
</dbReference>
<dbReference type="EMBL" id="VJMF01000010">
    <property type="protein sequence ID" value="TRL37581.1"/>
    <property type="molecule type" value="Genomic_DNA"/>
</dbReference>
<protein>
    <submittedName>
        <fullName evidence="1">Uncharacterized protein</fullName>
    </submittedName>
</protein>
<comment type="caution">
    <text evidence="1">The sequence shown here is derived from an EMBL/GenBank/DDBJ whole genome shotgun (WGS) entry which is preliminary data.</text>
</comment>
<gene>
    <name evidence="1" type="ORF">FM996_02135</name>
</gene>
<name>A0A549T6T3_METSR</name>
<proteinExistence type="predicted"/>
<accession>A0A549T6T3</accession>